<evidence type="ECO:0000259" key="2">
    <source>
        <dbReference type="PROSITE" id="PS50095"/>
    </source>
</evidence>
<feature type="non-terminal residue" evidence="3">
    <location>
        <position position="1"/>
    </location>
</feature>
<dbReference type="OrthoDB" id="5322100at2759"/>
<dbReference type="PANTHER" id="PTHR45901:SF3">
    <property type="entry name" value="LIPOXYGENASE HOMOLOGY DOMAIN-CONTAINING PROTEIN 1"/>
    <property type="match status" value="1"/>
</dbReference>
<sequence length="271" mass="30920">SLYQITIFTGNQNNADTKSNVCIQLYGLYGKSENVLLPRNNATFQVGSNNVFKIESVNMGPIVKCRVGFDRNNKKSTSWYLEKILVQSIANNQLKSSPKRISKTHQISKSHTDNISLSIPFKNPNTHNFLANDDNYIRLEEHQNISIKINSKILKNSLAYKKPFEQNQICLLSDIFELNIWDLGTLAKIFMSSVKYFILPAVLTLSVIFPCHRWISNKIGYKQICIELICDDKIEMIRTGPRSKSLGSGWHCKDVTLRRLAKSDSVIFDNI</sequence>
<keyword evidence="4" id="KW-1185">Reference proteome</keyword>
<evidence type="ECO:0000313" key="4">
    <source>
        <dbReference type="Proteomes" id="UP000078046"/>
    </source>
</evidence>
<evidence type="ECO:0000256" key="1">
    <source>
        <dbReference type="PROSITE-ProRule" id="PRU00152"/>
    </source>
</evidence>
<dbReference type="InterPro" id="IPR052970">
    <property type="entry name" value="Inner_ear_hair_cell_LOXHD"/>
</dbReference>
<comment type="caution">
    <text evidence="1">Lacks conserved residue(s) required for the propagation of feature annotation.</text>
</comment>
<dbReference type="Gene3D" id="2.60.60.20">
    <property type="entry name" value="PLAT/LH2 domain"/>
    <property type="match status" value="1"/>
</dbReference>
<feature type="domain" description="PLAT" evidence="2">
    <location>
        <begin position="1"/>
        <end position="121"/>
    </location>
</feature>
<gene>
    <name evidence="3" type="ORF">A3Q56_08225</name>
</gene>
<dbReference type="InterPro" id="IPR036392">
    <property type="entry name" value="PLAT/LH2_dom_sf"/>
</dbReference>
<reference evidence="3 4" key="1">
    <citation type="submission" date="2016-04" db="EMBL/GenBank/DDBJ databases">
        <title>The genome of Intoshia linei affirms orthonectids as highly simplified spiralians.</title>
        <authorList>
            <person name="Mikhailov K.V."/>
            <person name="Slusarev G.S."/>
            <person name="Nikitin M.A."/>
            <person name="Logacheva M.D."/>
            <person name="Penin A."/>
            <person name="Aleoshin V."/>
            <person name="Panchin Y.V."/>
        </authorList>
    </citation>
    <scope>NUCLEOTIDE SEQUENCE [LARGE SCALE GENOMIC DNA]</scope>
    <source>
        <strain evidence="3">Intl2013</strain>
        <tissue evidence="3">Whole animal</tissue>
    </source>
</reference>
<dbReference type="Pfam" id="PF01477">
    <property type="entry name" value="PLAT"/>
    <property type="match status" value="1"/>
</dbReference>
<protein>
    <recommendedName>
        <fullName evidence="2">PLAT domain-containing protein</fullName>
    </recommendedName>
</protein>
<dbReference type="SUPFAM" id="SSF49723">
    <property type="entry name" value="Lipase/lipooxygenase domain (PLAT/LH2 domain)"/>
    <property type="match status" value="1"/>
</dbReference>
<dbReference type="Proteomes" id="UP000078046">
    <property type="component" value="Unassembled WGS sequence"/>
</dbReference>
<comment type="caution">
    <text evidence="3">The sequence shown here is derived from an EMBL/GenBank/DDBJ whole genome shotgun (WGS) entry which is preliminary data.</text>
</comment>
<dbReference type="AlphaFoldDB" id="A0A177AQ08"/>
<dbReference type="InterPro" id="IPR001024">
    <property type="entry name" value="PLAT/LH2_dom"/>
</dbReference>
<dbReference type="PROSITE" id="PS50095">
    <property type="entry name" value="PLAT"/>
    <property type="match status" value="1"/>
</dbReference>
<dbReference type="PANTHER" id="PTHR45901">
    <property type="entry name" value="PROTEIN CBG12474"/>
    <property type="match status" value="1"/>
</dbReference>
<dbReference type="EMBL" id="LWCA01002165">
    <property type="protein sequence ID" value="OAF64068.1"/>
    <property type="molecule type" value="Genomic_DNA"/>
</dbReference>
<organism evidence="3 4">
    <name type="scientific">Intoshia linei</name>
    <dbReference type="NCBI Taxonomy" id="1819745"/>
    <lineage>
        <taxon>Eukaryota</taxon>
        <taxon>Metazoa</taxon>
        <taxon>Spiralia</taxon>
        <taxon>Lophotrochozoa</taxon>
        <taxon>Mesozoa</taxon>
        <taxon>Orthonectida</taxon>
        <taxon>Rhopaluridae</taxon>
        <taxon>Intoshia</taxon>
    </lineage>
</organism>
<evidence type="ECO:0000313" key="3">
    <source>
        <dbReference type="EMBL" id="OAF64068.1"/>
    </source>
</evidence>
<name>A0A177AQ08_9BILA</name>
<proteinExistence type="predicted"/>
<accession>A0A177AQ08</accession>